<proteinExistence type="predicted"/>
<organism evidence="2 3">
    <name type="scientific">Methylovulum psychrotolerans</name>
    <dbReference type="NCBI Taxonomy" id="1704499"/>
    <lineage>
        <taxon>Bacteria</taxon>
        <taxon>Pseudomonadati</taxon>
        <taxon>Pseudomonadota</taxon>
        <taxon>Gammaproteobacteria</taxon>
        <taxon>Methylococcales</taxon>
        <taxon>Methylococcaceae</taxon>
        <taxon>Methylovulum</taxon>
    </lineage>
</organism>
<name>A0A2S5CIN9_9GAMM</name>
<dbReference type="Proteomes" id="UP000237423">
    <property type="component" value="Unassembled WGS sequence"/>
</dbReference>
<keyword evidence="1" id="KW-1133">Transmembrane helix</keyword>
<comment type="caution">
    <text evidence="2">The sequence shown here is derived from an EMBL/GenBank/DDBJ whole genome shotgun (WGS) entry which is preliminary data.</text>
</comment>
<gene>
    <name evidence="2" type="ORF">AADEFJLK_03577</name>
</gene>
<keyword evidence="1" id="KW-0472">Membrane</keyword>
<keyword evidence="1" id="KW-0812">Transmembrane</keyword>
<sequence>MDNNNDNKTDKNRNEAVQHVVVTDITLPFGSLVALMVKMAVAALPAMMILAAATAMLVGLLYHLLVQMLIG</sequence>
<feature type="transmembrane region" description="Helical" evidence="1">
    <location>
        <begin position="16"/>
        <end position="37"/>
    </location>
</feature>
<feature type="transmembrane region" description="Helical" evidence="1">
    <location>
        <begin position="49"/>
        <end position="70"/>
    </location>
</feature>
<evidence type="ECO:0000256" key="1">
    <source>
        <dbReference type="SAM" id="Phobius"/>
    </source>
</evidence>
<protein>
    <submittedName>
        <fullName evidence="2">Uncharacterized protein</fullName>
    </submittedName>
</protein>
<dbReference type="AlphaFoldDB" id="A0A2S5CIN9"/>
<evidence type="ECO:0000313" key="2">
    <source>
        <dbReference type="EMBL" id="POZ50680.1"/>
    </source>
</evidence>
<accession>A0A2S5CIN9</accession>
<reference evidence="2 3" key="1">
    <citation type="submission" date="2017-11" db="EMBL/GenBank/DDBJ databases">
        <title>Draft Genome Sequence of Methylobacter psychrotolerans Sph1T, an Obligate Methanotroph from Low-Temperature Environments.</title>
        <authorList>
            <person name="Oshkin I.Y."/>
            <person name="Miroshnikov K."/>
            <person name="Belova S.E."/>
            <person name="Korzhenkov A."/>
            <person name="Toshchakov S.V."/>
            <person name="Dedysh S.N."/>
        </authorList>
    </citation>
    <scope>NUCLEOTIDE SEQUENCE [LARGE SCALE GENOMIC DNA]</scope>
    <source>
        <strain evidence="2 3">Sph1</strain>
    </source>
</reference>
<dbReference type="RefSeq" id="WP_103975222.1">
    <property type="nucleotide sequence ID" value="NZ_PGFZ01000009.1"/>
</dbReference>
<dbReference type="EMBL" id="PGFZ01000009">
    <property type="protein sequence ID" value="POZ50680.1"/>
    <property type="molecule type" value="Genomic_DNA"/>
</dbReference>
<evidence type="ECO:0000313" key="3">
    <source>
        <dbReference type="Proteomes" id="UP000237423"/>
    </source>
</evidence>